<dbReference type="EMBL" id="HACG01008794">
    <property type="protein sequence ID" value="CEK55659.1"/>
    <property type="molecule type" value="Transcribed_RNA"/>
</dbReference>
<name>A0A0B6YHM8_9EUPU</name>
<protein>
    <submittedName>
        <fullName evidence="1">Uncharacterized protein</fullName>
    </submittedName>
</protein>
<sequence>LLLIKKDIESKMNQLLQPVLPSVPAQPKYDIRFVPGDVVLGRLFINSNNEEKENSDSLEEIIPLKMMKHEEYNSIDGYLSQTIEPDVITDTSQTEKCRTKEISTSMCSDMKTSF</sequence>
<organism evidence="1">
    <name type="scientific">Arion vulgaris</name>
    <dbReference type="NCBI Taxonomy" id="1028688"/>
    <lineage>
        <taxon>Eukaryota</taxon>
        <taxon>Metazoa</taxon>
        <taxon>Spiralia</taxon>
        <taxon>Lophotrochozoa</taxon>
        <taxon>Mollusca</taxon>
        <taxon>Gastropoda</taxon>
        <taxon>Heterobranchia</taxon>
        <taxon>Euthyneura</taxon>
        <taxon>Panpulmonata</taxon>
        <taxon>Eupulmonata</taxon>
        <taxon>Stylommatophora</taxon>
        <taxon>Helicina</taxon>
        <taxon>Arionoidea</taxon>
        <taxon>Arionidae</taxon>
        <taxon>Arion</taxon>
    </lineage>
</organism>
<gene>
    <name evidence="1" type="primary">ORF25729</name>
</gene>
<feature type="non-terminal residue" evidence="1">
    <location>
        <position position="114"/>
    </location>
</feature>
<proteinExistence type="predicted"/>
<evidence type="ECO:0000313" key="1">
    <source>
        <dbReference type="EMBL" id="CEK55659.1"/>
    </source>
</evidence>
<dbReference type="AlphaFoldDB" id="A0A0B6YHM8"/>
<accession>A0A0B6YHM8</accession>
<reference evidence="1" key="1">
    <citation type="submission" date="2014-12" db="EMBL/GenBank/DDBJ databases">
        <title>Insight into the proteome of Arion vulgaris.</title>
        <authorList>
            <person name="Aradska J."/>
            <person name="Bulat T."/>
            <person name="Smidak R."/>
            <person name="Sarate P."/>
            <person name="Gangsoo J."/>
            <person name="Sialana F."/>
            <person name="Bilban M."/>
            <person name="Lubec G."/>
        </authorList>
    </citation>
    <scope>NUCLEOTIDE SEQUENCE</scope>
    <source>
        <tissue evidence="1">Skin</tissue>
    </source>
</reference>
<feature type="non-terminal residue" evidence="1">
    <location>
        <position position="1"/>
    </location>
</feature>